<sequence>MPTSALLAERPVPRAARRVREDWVRLSEPTLDPPPFDAGMVAHLPEPARRYLTHAIAPGTPLWQSVQVSMVGRIGLGSWRRFSADQVVAPGRGYIWAAVARVLGVPVVGYDRLSGGSGEMRWRLLDLVPVADASGADVTRSAAGRLASEIVLVPTAFASVTWTAGGADTAVATSGRGAEQQRVELHLGADGHLVDLVMQRWGNPDGKPFALHPFGVSVDADRAADGVTTPSAVRAGWWHGTDRQDAGEFFRAEITRVEPR</sequence>
<reference evidence="1 2" key="1">
    <citation type="submission" date="2020-08" db="EMBL/GenBank/DDBJ databases">
        <title>Sequencing the genomes of 1000 actinobacteria strains.</title>
        <authorList>
            <person name="Klenk H.-P."/>
        </authorList>
    </citation>
    <scope>NUCLEOTIDE SEQUENCE [LARGE SCALE GENOMIC DNA]</scope>
    <source>
        <strain evidence="1 2">DSM 11053</strain>
    </source>
</reference>
<name>A0A7W5P758_9ACTN</name>
<evidence type="ECO:0000313" key="2">
    <source>
        <dbReference type="Proteomes" id="UP000565572"/>
    </source>
</evidence>
<proteinExistence type="predicted"/>
<accession>A0A7W5P758</accession>
<evidence type="ECO:0000313" key="1">
    <source>
        <dbReference type="EMBL" id="MBB3327244.1"/>
    </source>
</evidence>
<comment type="caution">
    <text evidence="1">The sequence shown here is derived from an EMBL/GenBank/DDBJ whole genome shotgun (WGS) entry which is preliminary data.</text>
</comment>
<dbReference type="InterPro" id="IPR046674">
    <property type="entry name" value="DUF6544"/>
</dbReference>
<dbReference type="AlphaFoldDB" id="A0A7W5P758"/>
<organism evidence="1 2">
    <name type="scientific">Microlunatus antarcticus</name>
    <dbReference type="NCBI Taxonomy" id="53388"/>
    <lineage>
        <taxon>Bacteria</taxon>
        <taxon>Bacillati</taxon>
        <taxon>Actinomycetota</taxon>
        <taxon>Actinomycetes</taxon>
        <taxon>Propionibacteriales</taxon>
        <taxon>Propionibacteriaceae</taxon>
        <taxon>Microlunatus</taxon>
    </lineage>
</organism>
<dbReference type="Proteomes" id="UP000565572">
    <property type="component" value="Unassembled WGS sequence"/>
</dbReference>
<dbReference type="EMBL" id="JACHZG010000001">
    <property type="protein sequence ID" value="MBB3327244.1"/>
    <property type="molecule type" value="Genomic_DNA"/>
</dbReference>
<keyword evidence="2" id="KW-1185">Reference proteome</keyword>
<gene>
    <name evidence="1" type="ORF">FHX39_002188</name>
</gene>
<dbReference type="Pfam" id="PF20181">
    <property type="entry name" value="DUF6544"/>
    <property type="match status" value="1"/>
</dbReference>
<protein>
    <submittedName>
        <fullName evidence="1">Uncharacterized protein</fullName>
    </submittedName>
</protein>
<dbReference type="RefSeq" id="WP_183338349.1">
    <property type="nucleotide sequence ID" value="NZ_JACHZG010000001.1"/>
</dbReference>